<dbReference type="Pfam" id="PF02826">
    <property type="entry name" value="2-Hacid_dh_C"/>
    <property type="match status" value="1"/>
</dbReference>
<dbReference type="Gene3D" id="3.40.50.720">
    <property type="entry name" value="NAD(P)-binding Rossmann-like Domain"/>
    <property type="match status" value="2"/>
</dbReference>
<evidence type="ECO:0000256" key="2">
    <source>
        <dbReference type="ARBA" id="ARBA00023027"/>
    </source>
</evidence>
<dbReference type="SUPFAM" id="SSF52283">
    <property type="entry name" value="Formate/glycerate dehydrogenase catalytic domain-like"/>
    <property type="match status" value="1"/>
</dbReference>
<keyword evidence="1" id="KW-0560">Oxidoreductase</keyword>
<reference evidence="4" key="1">
    <citation type="submission" date="2020-05" db="EMBL/GenBank/DDBJ databases">
        <authorList>
            <person name="Chiriac C."/>
            <person name="Salcher M."/>
            <person name="Ghai R."/>
            <person name="Kavagutti S V."/>
        </authorList>
    </citation>
    <scope>NUCLEOTIDE SEQUENCE</scope>
</reference>
<dbReference type="PANTHER" id="PTHR10996:SF178">
    <property type="entry name" value="2-HYDROXYACID DEHYDROGENASE YGL185C-RELATED"/>
    <property type="match status" value="1"/>
</dbReference>
<dbReference type="AlphaFoldDB" id="A0A6J7ILM0"/>
<keyword evidence="2" id="KW-0520">NAD</keyword>
<dbReference type="EMBL" id="CAFBPB010000066">
    <property type="protein sequence ID" value="CAB5003868.1"/>
    <property type="molecule type" value="Genomic_DNA"/>
</dbReference>
<dbReference type="PANTHER" id="PTHR10996">
    <property type="entry name" value="2-HYDROXYACID DEHYDROGENASE-RELATED"/>
    <property type="match status" value="1"/>
</dbReference>
<proteinExistence type="predicted"/>
<evidence type="ECO:0000313" key="4">
    <source>
        <dbReference type="EMBL" id="CAB4931234.1"/>
    </source>
</evidence>
<feature type="domain" description="D-isomer specific 2-hydroxyacid dehydrogenase NAD-binding" evidence="3">
    <location>
        <begin position="96"/>
        <end position="263"/>
    </location>
</feature>
<sequence length="299" mass="31526">MKVWTQWPDLNLPAGVTALPTDGKVPADSDLAEIEFYVPAYMSGPTGLNPIKGMNNLKIIQSPNAGYDDVLQVLPEGVTLCNAAGVHDASTAELAVGLLIGARRGFAQFMQDQIKGNWNHTHNRALADSKVGIVGAGNIGKTIGAMLSHSFVETIFFSRSGKDGALTMDKFDQLLPSLDVVILILPLTAESRHLMNATRLAAMKDGATLVNVARGAVVDTDALVRELNSGRITAGLDVTDPEPLPADHPLWSAPNCIISPHVGGDSTAFTPRGRALVEAQLGRLARGESLANVVAGPAR</sequence>
<accession>A0A6J7ILM0</accession>
<dbReference type="GO" id="GO:0051287">
    <property type="term" value="F:NAD binding"/>
    <property type="evidence" value="ECO:0007669"/>
    <property type="project" value="InterPro"/>
</dbReference>
<dbReference type="InterPro" id="IPR006140">
    <property type="entry name" value="D-isomer_DH_NAD-bd"/>
</dbReference>
<evidence type="ECO:0000256" key="1">
    <source>
        <dbReference type="ARBA" id="ARBA00023002"/>
    </source>
</evidence>
<dbReference type="InterPro" id="IPR036291">
    <property type="entry name" value="NAD(P)-bd_dom_sf"/>
</dbReference>
<dbReference type="SUPFAM" id="SSF51735">
    <property type="entry name" value="NAD(P)-binding Rossmann-fold domains"/>
    <property type="match status" value="1"/>
</dbReference>
<gene>
    <name evidence="4" type="ORF">UFOPK3774_00076</name>
    <name evidence="5" type="ORF">UFOPK4049_00628</name>
</gene>
<dbReference type="EMBL" id="CAFBNG010000007">
    <property type="protein sequence ID" value="CAB4931234.1"/>
    <property type="molecule type" value="Genomic_DNA"/>
</dbReference>
<protein>
    <submittedName>
        <fullName evidence="4">Unannotated protein</fullName>
    </submittedName>
</protein>
<evidence type="ECO:0000259" key="3">
    <source>
        <dbReference type="Pfam" id="PF02826"/>
    </source>
</evidence>
<name>A0A6J7ILM0_9ZZZZ</name>
<dbReference type="GO" id="GO:0016618">
    <property type="term" value="F:hydroxypyruvate reductase [NAD(P)H] activity"/>
    <property type="evidence" value="ECO:0007669"/>
    <property type="project" value="TreeGrafter"/>
</dbReference>
<dbReference type="GO" id="GO:0030267">
    <property type="term" value="F:glyoxylate reductase (NADPH) activity"/>
    <property type="evidence" value="ECO:0007669"/>
    <property type="project" value="TreeGrafter"/>
</dbReference>
<evidence type="ECO:0000313" key="5">
    <source>
        <dbReference type="EMBL" id="CAB5003868.1"/>
    </source>
</evidence>
<organism evidence="4">
    <name type="scientific">freshwater metagenome</name>
    <dbReference type="NCBI Taxonomy" id="449393"/>
    <lineage>
        <taxon>unclassified sequences</taxon>
        <taxon>metagenomes</taxon>
        <taxon>ecological metagenomes</taxon>
    </lineage>
</organism>
<dbReference type="InterPro" id="IPR050223">
    <property type="entry name" value="D-isomer_2-hydroxyacid_DH"/>
</dbReference>
<dbReference type="GO" id="GO:0005829">
    <property type="term" value="C:cytosol"/>
    <property type="evidence" value="ECO:0007669"/>
    <property type="project" value="TreeGrafter"/>
</dbReference>
<dbReference type="CDD" id="cd12166">
    <property type="entry name" value="2-Hacid_dh_7"/>
    <property type="match status" value="1"/>
</dbReference>